<keyword evidence="5" id="KW-1133">Transmembrane helix</keyword>
<keyword evidence="7" id="KW-0472">Membrane</keyword>
<keyword evidence="10" id="KW-1185">Reference proteome</keyword>
<dbReference type="AlphaFoldDB" id="B9KIA6"/>
<organism evidence="9 10">
    <name type="scientific">Anaplasma marginale (strain Florida)</name>
    <dbReference type="NCBI Taxonomy" id="320483"/>
    <lineage>
        <taxon>Bacteria</taxon>
        <taxon>Pseudomonadati</taxon>
        <taxon>Pseudomonadota</taxon>
        <taxon>Alphaproteobacteria</taxon>
        <taxon>Rickettsiales</taxon>
        <taxon>Anaplasmataceae</taxon>
        <taxon>Anaplasma</taxon>
    </lineage>
</organism>
<evidence type="ECO:0000256" key="7">
    <source>
        <dbReference type="ARBA" id="ARBA00023136"/>
    </source>
</evidence>
<evidence type="ECO:0000256" key="1">
    <source>
        <dbReference type="ARBA" id="ARBA00004167"/>
    </source>
</evidence>
<keyword evidence="2" id="KW-0813">Transport</keyword>
<evidence type="ECO:0000256" key="3">
    <source>
        <dbReference type="ARBA" id="ARBA00022692"/>
    </source>
</evidence>
<sequence>MSSLQKRITMFNVGLSEMVLVLVVGCLVTDPKKLPGLLKTAGAYYRKFTEIKEEVWNSMREACGDSTGTGYAVPKKRIMGDDGVLYEAYEVSDVIGRDSRGKEALDASETGRAADDASAQAKPQQQDN</sequence>
<dbReference type="Pfam" id="PF02416">
    <property type="entry name" value="TatA_B_E"/>
    <property type="match status" value="1"/>
</dbReference>
<keyword evidence="4" id="KW-0653">Protein transport</keyword>
<dbReference type="Proteomes" id="UP000007307">
    <property type="component" value="Chromosome"/>
</dbReference>
<comment type="subcellular location">
    <subcellularLocation>
        <location evidence="1">Membrane</location>
        <topology evidence="1">Single-pass membrane protein</topology>
    </subcellularLocation>
</comment>
<dbReference type="KEGG" id="amf:AMF_350"/>
<gene>
    <name evidence="9" type="ordered locus">AMF_350</name>
</gene>
<evidence type="ECO:0000313" key="9">
    <source>
        <dbReference type="EMBL" id="ACM49218.1"/>
    </source>
</evidence>
<evidence type="ECO:0000256" key="8">
    <source>
        <dbReference type="SAM" id="MobiDB-lite"/>
    </source>
</evidence>
<dbReference type="InterPro" id="IPR003369">
    <property type="entry name" value="TatA/B/E"/>
</dbReference>
<proteinExistence type="predicted"/>
<dbReference type="PRINTS" id="PR01506">
    <property type="entry name" value="TATBPROTEIN"/>
</dbReference>
<dbReference type="Gene3D" id="1.20.5.3310">
    <property type="match status" value="1"/>
</dbReference>
<evidence type="ECO:0000256" key="4">
    <source>
        <dbReference type="ARBA" id="ARBA00022927"/>
    </source>
</evidence>
<evidence type="ECO:0000256" key="2">
    <source>
        <dbReference type="ARBA" id="ARBA00022448"/>
    </source>
</evidence>
<evidence type="ECO:0000256" key="5">
    <source>
        <dbReference type="ARBA" id="ARBA00022989"/>
    </source>
</evidence>
<keyword evidence="3" id="KW-0812">Transmembrane</keyword>
<protein>
    <submittedName>
        <fullName evidence="9">Uncharacterized protein</fullName>
    </submittedName>
</protein>
<accession>B9KIA6</accession>
<dbReference type="HOGENOM" id="CLU_166594_0_0_5"/>
<dbReference type="RefSeq" id="WP_011114291.1">
    <property type="nucleotide sequence ID" value="NZ_AFMS01000073.1"/>
</dbReference>
<evidence type="ECO:0000256" key="6">
    <source>
        <dbReference type="ARBA" id="ARBA00023010"/>
    </source>
</evidence>
<reference evidence="9 10" key="1">
    <citation type="journal article" date="2009" name="BMC Genomics">
        <title>Conservation in the face of diversity: multistrain analysis of an intracellular bacterium.</title>
        <authorList>
            <person name="Dark M.J."/>
            <person name="Herndon D.R."/>
            <person name="Kappmeyer L.S."/>
            <person name="Gonzales M.P."/>
            <person name="Nordeen E."/>
            <person name="Palmer G.H."/>
            <person name="Knowles D.P. Jr."/>
            <person name="Brayton K.A."/>
        </authorList>
    </citation>
    <scope>NUCLEOTIDE SEQUENCE [LARGE SCALE GENOMIC DNA]</scope>
    <source>
        <strain evidence="9 10">Florida</strain>
    </source>
</reference>
<dbReference type="STRING" id="320483.AMF_350"/>
<name>B9KIA6_ANAMF</name>
<dbReference type="EMBL" id="CP001079">
    <property type="protein sequence ID" value="ACM49218.1"/>
    <property type="molecule type" value="Genomic_DNA"/>
</dbReference>
<dbReference type="eggNOG" id="COG1826">
    <property type="taxonomic scope" value="Bacteria"/>
</dbReference>
<evidence type="ECO:0000313" key="10">
    <source>
        <dbReference type="Proteomes" id="UP000007307"/>
    </source>
</evidence>
<keyword evidence="6" id="KW-0811">Translocation</keyword>
<feature type="region of interest" description="Disordered" evidence="8">
    <location>
        <begin position="98"/>
        <end position="128"/>
    </location>
</feature>